<keyword evidence="4" id="KW-0238">DNA-binding</keyword>
<evidence type="ECO:0000259" key="8">
    <source>
        <dbReference type="PROSITE" id="PS50048"/>
    </source>
</evidence>
<dbReference type="CDD" id="cd12148">
    <property type="entry name" value="fungal_TF_MHR"/>
    <property type="match status" value="1"/>
</dbReference>
<dbReference type="InterPro" id="IPR036864">
    <property type="entry name" value="Zn2-C6_fun-type_DNA-bd_sf"/>
</dbReference>
<dbReference type="OrthoDB" id="39175at2759"/>
<evidence type="ECO:0000256" key="1">
    <source>
        <dbReference type="ARBA" id="ARBA00022723"/>
    </source>
</evidence>
<dbReference type="PROSITE" id="PS00463">
    <property type="entry name" value="ZN2_CY6_FUNGAL_1"/>
    <property type="match status" value="1"/>
</dbReference>
<dbReference type="EMBL" id="MVGC01000146">
    <property type="protein sequence ID" value="RJE22871.1"/>
    <property type="molecule type" value="Genomic_DNA"/>
</dbReference>
<dbReference type="SMART" id="SM00906">
    <property type="entry name" value="Fungal_trans"/>
    <property type="match status" value="1"/>
</dbReference>
<dbReference type="Proteomes" id="UP000266188">
    <property type="component" value="Unassembled WGS sequence"/>
</dbReference>
<name>A0A3A3A0M6_9EURO</name>
<sequence length="641" mass="73307">SLVPYAKFTVPGRIMVADQTLRNGRMRRSRSRVVCERCHSRKVKCDLILRLHNNGGTCTNCKERAEPCQKREHRKAQREYIPLSQVPRQTDLPPSYSLRTSPSGPSFIDESVGPGVARRSIVPDVSPNLDPAKSDIQGYIGEFSVLSNHGPQPSEASIALESFSRSVEEQTVVATEADHLPPQSKVNALTEIYFKYLYHRMPVVNRRDVVPACHSTLLLQSLCLVGSILRHPRPMKSLLESKRYYLKAKALFYSNHEHDPITILKALCLLALWNVTPPAVVTLDNSWNWIGLAIRFAFQIGLHRESTYYQRSDPGCARRIAWVLYSQDKLHAACFGRPLMIRSQDFDVRPPCVTDFEDHESHQARLFILYADLMTILEKMLPLQPRGVLIGSDEALSILSELKNWAANISPAIRFFDGQGNRIYERGSYEVLVWYFTCIITFFHGHGRLFHPSVTSTITLVASSCVIRLYQEMDYRDDINYLMSINNWSMMLASLPQLRNIRNENLNAHSEDQEWSPDPLSIEELEILLEILTQRTVKFPGVKAIVERIFRCKGEILSHGRSLDPLPEAEERGGAMWDSNWREYTTLPRVHELFPFEWALSPRMELLATIDKDEFSTGIFEGFTDWSIDNLLDLNSLTPFV</sequence>
<dbReference type="GO" id="GO:0008270">
    <property type="term" value="F:zinc ion binding"/>
    <property type="evidence" value="ECO:0007669"/>
    <property type="project" value="InterPro"/>
</dbReference>
<dbReference type="PANTHER" id="PTHR47171:SF5">
    <property type="entry name" value="ZN(II)2CYS6 TRANSCRIPTION FACTOR (EUROFUNG)"/>
    <property type="match status" value="1"/>
</dbReference>
<feature type="domain" description="Zn(2)-C6 fungal-type" evidence="8">
    <location>
        <begin position="34"/>
        <end position="70"/>
    </location>
</feature>
<dbReference type="CDD" id="cd00067">
    <property type="entry name" value="GAL4"/>
    <property type="match status" value="1"/>
</dbReference>
<evidence type="ECO:0000313" key="10">
    <source>
        <dbReference type="Proteomes" id="UP000266188"/>
    </source>
</evidence>
<feature type="region of interest" description="Disordered" evidence="7">
    <location>
        <begin position="70"/>
        <end position="112"/>
    </location>
</feature>
<evidence type="ECO:0000313" key="9">
    <source>
        <dbReference type="EMBL" id="RJE22871.1"/>
    </source>
</evidence>
<evidence type="ECO:0000256" key="6">
    <source>
        <dbReference type="ARBA" id="ARBA00023242"/>
    </source>
</evidence>
<dbReference type="AlphaFoldDB" id="A0A3A3A0M6"/>
<comment type="caution">
    <text evidence="9">The sequence shown here is derived from an EMBL/GenBank/DDBJ whole genome shotgun (WGS) entry which is preliminary data.</text>
</comment>
<evidence type="ECO:0000256" key="3">
    <source>
        <dbReference type="ARBA" id="ARBA00023015"/>
    </source>
</evidence>
<keyword evidence="1" id="KW-0479">Metal-binding</keyword>
<evidence type="ECO:0000256" key="2">
    <source>
        <dbReference type="ARBA" id="ARBA00022833"/>
    </source>
</evidence>
<reference evidence="10" key="1">
    <citation type="submission" date="2017-02" db="EMBL/GenBank/DDBJ databases">
        <authorList>
            <person name="Tafer H."/>
            <person name="Lopandic K."/>
        </authorList>
    </citation>
    <scope>NUCLEOTIDE SEQUENCE [LARGE SCALE GENOMIC DNA]</scope>
    <source>
        <strain evidence="10">CBS 366.77</strain>
    </source>
</reference>
<dbReference type="GO" id="GO:0000981">
    <property type="term" value="F:DNA-binding transcription factor activity, RNA polymerase II-specific"/>
    <property type="evidence" value="ECO:0007669"/>
    <property type="project" value="InterPro"/>
</dbReference>
<dbReference type="SUPFAM" id="SSF57701">
    <property type="entry name" value="Zn2/Cys6 DNA-binding domain"/>
    <property type="match status" value="1"/>
</dbReference>
<protein>
    <recommendedName>
        <fullName evidence="8">Zn(2)-C6 fungal-type domain-containing protein</fullName>
    </recommendedName>
</protein>
<dbReference type="PANTHER" id="PTHR47171">
    <property type="entry name" value="FARA-RELATED"/>
    <property type="match status" value="1"/>
</dbReference>
<dbReference type="InterPro" id="IPR052073">
    <property type="entry name" value="Amide_Lactam_Regulators"/>
</dbReference>
<keyword evidence="5" id="KW-0804">Transcription</keyword>
<dbReference type="InterPro" id="IPR001138">
    <property type="entry name" value="Zn2Cys6_DnaBD"/>
</dbReference>
<dbReference type="GO" id="GO:0003677">
    <property type="term" value="F:DNA binding"/>
    <property type="evidence" value="ECO:0007669"/>
    <property type="project" value="UniProtKB-KW"/>
</dbReference>
<keyword evidence="2" id="KW-0862">Zinc</keyword>
<evidence type="ECO:0000256" key="5">
    <source>
        <dbReference type="ARBA" id="ARBA00023163"/>
    </source>
</evidence>
<dbReference type="SMART" id="SM00066">
    <property type="entry name" value="GAL4"/>
    <property type="match status" value="1"/>
</dbReference>
<keyword evidence="10" id="KW-1185">Reference proteome</keyword>
<proteinExistence type="predicted"/>
<dbReference type="InterPro" id="IPR007219">
    <property type="entry name" value="XnlR_reg_dom"/>
</dbReference>
<accession>A0A3A3A0M6</accession>
<dbReference type="PROSITE" id="PS50048">
    <property type="entry name" value="ZN2_CY6_FUNGAL_2"/>
    <property type="match status" value="1"/>
</dbReference>
<organism evidence="9 10">
    <name type="scientific">Aspergillus sclerotialis</name>
    <dbReference type="NCBI Taxonomy" id="2070753"/>
    <lineage>
        <taxon>Eukaryota</taxon>
        <taxon>Fungi</taxon>
        <taxon>Dikarya</taxon>
        <taxon>Ascomycota</taxon>
        <taxon>Pezizomycotina</taxon>
        <taxon>Eurotiomycetes</taxon>
        <taxon>Eurotiomycetidae</taxon>
        <taxon>Eurotiales</taxon>
        <taxon>Aspergillaceae</taxon>
        <taxon>Aspergillus</taxon>
        <taxon>Aspergillus subgen. Polypaecilum</taxon>
    </lineage>
</organism>
<dbReference type="GO" id="GO:0006351">
    <property type="term" value="P:DNA-templated transcription"/>
    <property type="evidence" value="ECO:0007669"/>
    <property type="project" value="InterPro"/>
</dbReference>
<dbReference type="Pfam" id="PF00172">
    <property type="entry name" value="Zn_clus"/>
    <property type="match status" value="1"/>
</dbReference>
<gene>
    <name evidence="9" type="ORF">PHISCL_04767</name>
</gene>
<keyword evidence="6" id="KW-0539">Nucleus</keyword>
<feature type="non-terminal residue" evidence="9">
    <location>
        <position position="1"/>
    </location>
</feature>
<evidence type="ECO:0000256" key="4">
    <source>
        <dbReference type="ARBA" id="ARBA00023125"/>
    </source>
</evidence>
<keyword evidence="3" id="KW-0805">Transcription regulation</keyword>
<dbReference type="Pfam" id="PF04082">
    <property type="entry name" value="Fungal_trans"/>
    <property type="match status" value="1"/>
</dbReference>
<evidence type="ECO:0000256" key="7">
    <source>
        <dbReference type="SAM" id="MobiDB-lite"/>
    </source>
</evidence>